<reference evidence="1 2" key="1">
    <citation type="journal article" date="2023" name="J. Phycol.">
        <title>Chrysosporum ovalisporum is synonymous with the true-branching cyanobacterium Umezakia natans (Nostocales/Aphanizomenonaceae).</title>
        <authorList>
            <person name="McGregor G.B."/>
            <person name="Sendall B.C."/>
            <person name="Niiyama Y."/>
            <person name="Tuji A."/>
            <person name="Willis A."/>
        </authorList>
    </citation>
    <scope>NUCLEOTIDE SEQUENCE [LARGE SCALE GENOMIC DNA]</scope>
    <source>
        <strain evidence="1 2">FSS-43</strain>
    </source>
</reference>
<sequence length="160" mass="17921">MNVHPFIATGLIATHSIICISLPTLAQNIKSISRCNTALRLAKNQIQNNRKVKVVNIYQSNIAENYKLYPKNRPHSYAFGLEGAATESILISGRFLTSITENIISNCPSVSMVSFGLNHSDYVVTYGLLKANRIKFFECINDYSNKSLTQKLPWGFVFCI</sequence>
<dbReference type="EMBL" id="JANQDO010000090">
    <property type="protein sequence ID" value="MDH6058087.1"/>
    <property type="molecule type" value="Genomic_DNA"/>
</dbReference>
<evidence type="ECO:0000313" key="1">
    <source>
        <dbReference type="EMBL" id="MDH6058087.1"/>
    </source>
</evidence>
<accession>A0ABT6K763</accession>
<name>A0ABT6K763_9CYAN</name>
<proteinExistence type="predicted"/>
<protein>
    <submittedName>
        <fullName evidence="1">Uncharacterized protein</fullName>
    </submittedName>
</protein>
<gene>
    <name evidence="1" type="ORF">NWP19_15235</name>
</gene>
<organism evidence="1 2">
    <name type="scientific">Umezakia ovalisporum FSS-43</name>
    <dbReference type="NCBI Taxonomy" id="2740520"/>
    <lineage>
        <taxon>Bacteria</taxon>
        <taxon>Bacillati</taxon>
        <taxon>Cyanobacteriota</taxon>
        <taxon>Cyanophyceae</taxon>
        <taxon>Nostocales</taxon>
        <taxon>Nodulariaceae</taxon>
        <taxon>Umezakia</taxon>
    </lineage>
</organism>
<dbReference type="RefSeq" id="WP_280657378.1">
    <property type="nucleotide sequence ID" value="NZ_JANQDO010000090.1"/>
</dbReference>
<dbReference type="Proteomes" id="UP001159371">
    <property type="component" value="Unassembled WGS sequence"/>
</dbReference>
<comment type="caution">
    <text evidence="1">The sequence shown here is derived from an EMBL/GenBank/DDBJ whole genome shotgun (WGS) entry which is preliminary data.</text>
</comment>
<keyword evidence="2" id="KW-1185">Reference proteome</keyword>
<evidence type="ECO:0000313" key="2">
    <source>
        <dbReference type="Proteomes" id="UP001159371"/>
    </source>
</evidence>